<evidence type="ECO:0000256" key="1">
    <source>
        <dbReference type="ARBA" id="ARBA00008209"/>
    </source>
</evidence>
<dbReference type="EMBL" id="FN430021">
    <property type="protein sequence ID" value="CAZ80350.1"/>
    <property type="molecule type" value="Genomic_DNA"/>
</dbReference>
<name>D5G757_TUBMM</name>
<protein>
    <submittedName>
        <fullName evidence="3">(Perigord truffle) hypothetical protein</fullName>
    </submittedName>
</protein>
<feature type="compositionally biased region" description="Polar residues" evidence="2">
    <location>
        <begin position="31"/>
        <end position="49"/>
    </location>
</feature>
<dbReference type="GO" id="GO:0005737">
    <property type="term" value="C:cytoplasm"/>
    <property type="evidence" value="ECO:0007669"/>
    <property type="project" value="TreeGrafter"/>
</dbReference>
<dbReference type="InterPro" id="IPR006931">
    <property type="entry name" value="Calcipressin"/>
</dbReference>
<dbReference type="STRING" id="656061.D5G757"/>
<dbReference type="eggNOG" id="KOG4019">
    <property type="taxonomic scope" value="Eukaryota"/>
</dbReference>
<dbReference type="Proteomes" id="UP000006911">
    <property type="component" value="Unassembled WGS sequence"/>
</dbReference>
<feature type="compositionally biased region" description="Polar residues" evidence="2">
    <location>
        <begin position="70"/>
        <end position="84"/>
    </location>
</feature>
<proteinExistence type="inferred from homology"/>
<dbReference type="AlphaFoldDB" id="D5G757"/>
<dbReference type="RefSeq" id="XP_002836159.1">
    <property type="nucleotide sequence ID" value="XM_002836113.1"/>
</dbReference>
<dbReference type="Pfam" id="PF04847">
    <property type="entry name" value="Calcipressin"/>
    <property type="match status" value="1"/>
</dbReference>
<evidence type="ECO:0000313" key="3">
    <source>
        <dbReference type="EMBL" id="CAZ80350.1"/>
    </source>
</evidence>
<organism evidence="3 4">
    <name type="scientific">Tuber melanosporum (strain Mel28)</name>
    <name type="common">Perigord black truffle</name>
    <dbReference type="NCBI Taxonomy" id="656061"/>
    <lineage>
        <taxon>Eukaryota</taxon>
        <taxon>Fungi</taxon>
        <taxon>Dikarya</taxon>
        <taxon>Ascomycota</taxon>
        <taxon>Pezizomycotina</taxon>
        <taxon>Pezizomycetes</taxon>
        <taxon>Pezizales</taxon>
        <taxon>Tuberaceae</taxon>
        <taxon>Tuber</taxon>
    </lineage>
</organism>
<feature type="compositionally biased region" description="Low complexity" evidence="2">
    <location>
        <begin position="86"/>
        <end position="98"/>
    </location>
</feature>
<sequence>MTFVKWRRLAPKPVDHTAPPTKKEPKKKKSATIQPSTFTTATSHLTPPSNKDRRPIQTMESPKLSPAVSPLSTPNRSRTSSRGSHLTLDLSSLPPLTQPATPTNTLLITNLINPSIFDSPHLQQLRSVIESSATLVSWSPLKSFRRIVCSFATTEDAISVRQVLDGEAIMGDRARVYFGEHTPVQPVDQHLQAPESKKLFFISPPPSPPHGWELRNEEPPNAVVVAEDLARALARLDWVRAGKSNTRDSGVDGASGTEAGGVSPTCRPRSASSVVLFEPEEVGDGEKKMPAISVDDYTDSGDEASPVSPVAPVSLHTARPPVELIQDA</sequence>
<keyword evidence="4" id="KW-1185">Reference proteome</keyword>
<dbReference type="InParanoid" id="D5G757"/>
<evidence type="ECO:0000313" key="4">
    <source>
        <dbReference type="Proteomes" id="UP000006911"/>
    </source>
</evidence>
<dbReference type="GO" id="GO:0008597">
    <property type="term" value="F:calcium-dependent protein serine/threonine phosphatase regulator activity"/>
    <property type="evidence" value="ECO:0007669"/>
    <property type="project" value="TreeGrafter"/>
</dbReference>
<feature type="compositionally biased region" description="Basic residues" evidence="2">
    <location>
        <begin position="1"/>
        <end position="10"/>
    </location>
</feature>
<dbReference type="FunFam" id="3.30.70.330:FF:000503">
    <property type="entry name" value="Calcineurin binding protein, putative"/>
    <property type="match status" value="1"/>
</dbReference>
<comment type="similarity">
    <text evidence="1">Belongs to the RCAN family.</text>
</comment>
<dbReference type="GO" id="GO:0005634">
    <property type="term" value="C:nucleus"/>
    <property type="evidence" value="ECO:0007669"/>
    <property type="project" value="TreeGrafter"/>
</dbReference>
<gene>
    <name evidence="3" type="ORF">GSTUM_00002352001</name>
</gene>
<reference evidence="3 4" key="1">
    <citation type="journal article" date="2010" name="Nature">
        <title>Perigord black truffle genome uncovers evolutionary origins and mechanisms of symbiosis.</title>
        <authorList>
            <person name="Martin F."/>
            <person name="Kohler A."/>
            <person name="Murat C."/>
            <person name="Balestrini R."/>
            <person name="Coutinho P.M."/>
            <person name="Jaillon O."/>
            <person name="Montanini B."/>
            <person name="Morin E."/>
            <person name="Noel B."/>
            <person name="Percudani R."/>
            <person name="Porcel B."/>
            <person name="Rubini A."/>
            <person name="Amicucci A."/>
            <person name="Amselem J."/>
            <person name="Anthouard V."/>
            <person name="Arcioni S."/>
            <person name="Artiguenave F."/>
            <person name="Aury J.M."/>
            <person name="Ballario P."/>
            <person name="Bolchi A."/>
            <person name="Brenna A."/>
            <person name="Brun A."/>
            <person name="Buee M."/>
            <person name="Cantarel B."/>
            <person name="Chevalier G."/>
            <person name="Couloux A."/>
            <person name="Da Silva C."/>
            <person name="Denoeud F."/>
            <person name="Duplessis S."/>
            <person name="Ghignone S."/>
            <person name="Hilselberger B."/>
            <person name="Iotti M."/>
            <person name="Marcais B."/>
            <person name="Mello A."/>
            <person name="Miranda M."/>
            <person name="Pacioni G."/>
            <person name="Quesneville H."/>
            <person name="Riccioni C."/>
            <person name="Ruotolo R."/>
            <person name="Splivallo R."/>
            <person name="Stocchi V."/>
            <person name="Tisserant E."/>
            <person name="Viscomi A.R."/>
            <person name="Zambonelli A."/>
            <person name="Zampieri E."/>
            <person name="Henrissat B."/>
            <person name="Lebrun M.H."/>
            <person name="Paolocci F."/>
            <person name="Bonfante P."/>
            <person name="Ottonello S."/>
            <person name="Wincker P."/>
        </authorList>
    </citation>
    <scope>NUCLEOTIDE SEQUENCE [LARGE SCALE GENOMIC DNA]</scope>
    <source>
        <strain evidence="3 4">Mel28</strain>
    </source>
</reference>
<dbReference type="PANTHER" id="PTHR10300">
    <property type="entry name" value="CALCIPRESSIN"/>
    <property type="match status" value="1"/>
</dbReference>
<evidence type="ECO:0000256" key="2">
    <source>
        <dbReference type="SAM" id="MobiDB-lite"/>
    </source>
</evidence>
<dbReference type="InterPro" id="IPR035979">
    <property type="entry name" value="RBD_domain_sf"/>
</dbReference>
<dbReference type="GO" id="GO:0003676">
    <property type="term" value="F:nucleic acid binding"/>
    <property type="evidence" value="ECO:0007669"/>
    <property type="project" value="InterPro"/>
</dbReference>
<dbReference type="GeneID" id="9184760"/>
<feature type="region of interest" description="Disordered" evidence="2">
    <location>
        <begin position="1"/>
        <end position="98"/>
    </location>
</feature>
<accession>D5G757</accession>
<dbReference type="Gene3D" id="3.30.70.330">
    <property type="match status" value="1"/>
</dbReference>
<dbReference type="HOGENOM" id="CLU_050705_0_0_1"/>
<feature type="region of interest" description="Disordered" evidence="2">
    <location>
        <begin position="243"/>
        <end position="328"/>
    </location>
</feature>
<dbReference type="InterPro" id="IPR012677">
    <property type="entry name" value="Nucleotide-bd_a/b_plait_sf"/>
</dbReference>
<dbReference type="KEGG" id="tml:GSTUM_00002352001"/>
<dbReference type="PANTHER" id="PTHR10300:SF14">
    <property type="entry name" value="PROTEIN SARAH"/>
    <property type="match status" value="1"/>
</dbReference>
<dbReference type="GO" id="GO:0019722">
    <property type="term" value="P:calcium-mediated signaling"/>
    <property type="evidence" value="ECO:0007669"/>
    <property type="project" value="InterPro"/>
</dbReference>
<dbReference type="OMA" id="RIVCSFH"/>
<dbReference type="SUPFAM" id="SSF54928">
    <property type="entry name" value="RNA-binding domain, RBD"/>
    <property type="match status" value="1"/>
</dbReference>